<organism evidence="6 7">
    <name type="scientific">Bagarius yarrelli</name>
    <name type="common">Goonch</name>
    <name type="synonym">Bagrus yarrelli</name>
    <dbReference type="NCBI Taxonomy" id="175774"/>
    <lineage>
        <taxon>Eukaryota</taxon>
        <taxon>Metazoa</taxon>
        <taxon>Chordata</taxon>
        <taxon>Craniata</taxon>
        <taxon>Vertebrata</taxon>
        <taxon>Euteleostomi</taxon>
        <taxon>Actinopterygii</taxon>
        <taxon>Neopterygii</taxon>
        <taxon>Teleostei</taxon>
        <taxon>Ostariophysi</taxon>
        <taxon>Siluriformes</taxon>
        <taxon>Sisoridae</taxon>
        <taxon>Sisorinae</taxon>
        <taxon>Bagarius</taxon>
    </lineage>
</organism>
<dbReference type="GO" id="GO:0005509">
    <property type="term" value="F:calcium ion binding"/>
    <property type="evidence" value="ECO:0007669"/>
    <property type="project" value="InterPro"/>
</dbReference>
<dbReference type="InterPro" id="IPR011992">
    <property type="entry name" value="EF-hand-dom_pair"/>
</dbReference>
<keyword evidence="1" id="KW-0479">Metal-binding</keyword>
<feature type="domain" description="EF-hand" evidence="5">
    <location>
        <begin position="96"/>
        <end position="131"/>
    </location>
</feature>
<dbReference type="InterPro" id="IPR002048">
    <property type="entry name" value="EF_hand_dom"/>
</dbReference>
<dbReference type="GO" id="GO:0005246">
    <property type="term" value="F:calcium channel regulator activity"/>
    <property type="evidence" value="ECO:0007669"/>
    <property type="project" value="TreeGrafter"/>
</dbReference>
<dbReference type="Gene3D" id="1.10.238.10">
    <property type="entry name" value="EF-hand"/>
    <property type="match status" value="1"/>
</dbReference>
<dbReference type="PROSITE" id="PS50222">
    <property type="entry name" value="EF_HAND_2"/>
    <property type="match status" value="2"/>
</dbReference>
<gene>
    <name evidence="6" type="ORF">Baya_13337</name>
</gene>
<name>A0A556V5Q3_BAGYA</name>
<dbReference type="EMBL" id="VCAZ01000128">
    <property type="protein sequence ID" value="TSV81507.1"/>
    <property type="molecule type" value="Genomic_DNA"/>
</dbReference>
<dbReference type="InterPro" id="IPR043582">
    <property type="entry name" value="CaBP1/2/4/5"/>
</dbReference>
<dbReference type="AlphaFoldDB" id="A0A556V5Q3"/>
<protein>
    <submittedName>
        <fullName evidence="6">Calcium-binding protein 1</fullName>
    </submittedName>
</protein>
<proteinExistence type="predicted"/>
<evidence type="ECO:0000313" key="6">
    <source>
        <dbReference type="EMBL" id="TSV81507.1"/>
    </source>
</evidence>
<dbReference type="PANTHER" id="PTHR45917">
    <property type="entry name" value="CALCIUM-BINDING PROTEIN 1-RELATED"/>
    <property type="match status" value="1"/>
</dbReference>
<dbReference type="FunFam" id="1.10.238.10:FF:000003">
    <property type="entry name" value="Calmodulin A"/>
    <property type="match status" value="1"/>
</dbReference>
<comment type="caution">
    <text evidence="6">The sequence shown here is derived from an EMBL/GenBank/DDBJ whole genome shotgun (WGS) entry which is preliminary data.</text>
</comment>
<dbReference type="PROSITE" id="PS00018">
    <property type="entry name" value="EF_HAND_1"/>
    <property type="match status" value="1"/>
</dbReference>
<feature type="compositionally biased region" description="Polar residues" evidence="4">
    <location>
        <begin position="49"/>
        <end position="63"/>
    </location>
</feature>
<dbReference type="GO" id="GO:0005737">
    <property type="term" value="C:cytoplasm"/>
    <property type="evidence" value="ECO:0007669"/>
    <property type="project" value="TreeGrafter"/>
</dbReference>
<keyword evidence="3" id="KW-0106">Calcium</keyword>
<dbReference type="Proteomes" id="UP000319801">
    <property type="component" value="Unassembled WGS sequence"/>
</dbReference>
<sequence>MFMLIRDGAGGGGSGGGMSTVPERTPKQVQAAIKKTVEKQKKQLESGETFGNTLKSNGGQRHSLSALHERTGDGDDEEVGEAVAGTEEQRGKEETDLTPMVDSMFGQFDSNGDGQISISELREAMKKLMGEQLNPRDIDDIIRDVDLNGDGQVDFEVCADDVTLMGRMDCFIELE</sequence>
<dbReference type="OrthoDB" id="26525at2759"/>
<keyword evidence="7" id="KW-1185">Reference proteome</keyword>
<reference evidence="6 7" key="1">
    <citation type="journal article" date="2019" name="Genome Biol. Evol.">
        <title>Whole-Genome Sequencing of the Giant Devil Catfish, Bagarius yarrelli.</title>
        <authorList>
            <person name="Jiang W."/>
            <person name="Lv Y."/>
            <person name="Cheng L."/>
            <person name="Yang K."/>
            <person name="Chao B."/>
            <person name="Wang X."/>
            <person name="Li Y."/>
            <person name="Pan X."/>
            <person name="You X."/>
            <person name="Zhang Y."/>
            <person name="Yang J."/>
            <person name="Li J."/>
            <person name="Zhang X."/>
            <person name="Liu S."/>
            <person name="Sun C."/>
            <person name="Yang J."/>
            <person name="Shi Q."/>
        </authorList>
    </citation>
    <scope>NUCLEOTIDE SEQUENCE [LARGE SCALE GENOMIC DNA]</scope>
    <source>
        <strain evidence="6">JWS20170419001</strain>
        <tissue evidence="6">Muscle</tissue>
    </source>
</reference>
<evidence type="ECO:0000313" key="7">
    <source>
        <dbReference type="Proteomes" id="UP000319801"/>
    </source>
</evidence>
<evidence type="ECO:0000256" key="2">
    <source>
        <dbReference type="ARBA" id="ARBA00022737"/>
    </source>
</evidence>
<evidence type="ECO:0000256" key="4">
    <source>
        <dbReference type="SAM" id="MobiDB-lite"/>
    </source>
</evidence>
<keyword evidence="2" id="KW-0677">Repeat</keyword>
<accession>A0A556V5Q3</accession>
<evidence type="ECO:0000256" key="1">
    <source>
        <dbReference type="ARBA" id="ARBA00022723"/>
    </source>
</evidence>
<dbReference type="SMART" id="SM00054">
    <property type="entry name" value="EFh"/>
    <property type="match status" value="2"/>
</dbReference>
<feature type="region of interest" description="Disordered" evidence="4">
    <location>
        <begin position="1"/>
        <end position="95"/>
    </location>
</feature>
<feature type="compositionally biased region" description="Basic and acidic residues" evidence="4">
    <location>
        <begin position="35"/>
        <end position="45"/>
    </location>
</feature>
<dbReference type="SUPFAM" id="SSF47473">
    <property type="entry name" value="EF-hand"/>
    <property type="match status" value="1"/>
</dbReference>
<evidence type="ECO:0000256" key="3">
    <source>
        <dbReference type="ARBA" id="ARBA00022837"/>
    </source>
</evidence>
<dbReference type="PANTHER" id="PTHR45917:SF12">
    <property type="entry name" value="CALMODULIN-ALPHA-LIKE"/>
    <property type="match status" value="1"/>
</dbReference>
<feature type="compositionally biased region" description="Gly residues" evidence="4">
    <location>
        <begin position="8"/>
        <end position="18"/>
    </location>
</feature>
<dbReference type="Pfam" id="PF13499">
    <property type="entry name" value="EF-hand_7"/>
    <property type="match status" value="1"/>
</dbReference>
<evidence type="ECO:0000259" key="5">
    <source>
        <dbReference type="PROSITE" id="PS50222"/>
    </source>
</evidence>
<dbReference type="InterPro" id="IPR018247">
    <property type="entry name" value="EF_Hand_1_Ca_BS"/>
</dbReference>
<feature type="domain" description="EF-hand" evidence="5">
    <location>
        <begin position="133"/>
        <end position="168"/>
    </location>
</feature>